<dbReference type="STRING" id="1316194.A0A1Q5TND5"/>
<proteinExistence type="predicted"/>
<comment type="caution">
    <text evidence="2">The sequence shown here is derived from an EMBL/GenBank/DDBJ whole genome shotgun (WGS) entry which is preliminary data.</text>
</comment>
<evidence type="ECO:0000256" key="1">
    <source>
        <dbReference type="SAM" id="MobiDB-lite"/>
    </source>
</evidence>
<dbReference type="EMBL" id="MNBE01000634">
    <property type="protein sequence ID" value="OKP01714.1"/>
    <property type="molecule type" value="Genomic_DNA"/>
</dbReference>
<evidence type="ECO:0000313" key="3">
    <source>
        <dbReference type="Proteomes" id="UP000186955"/>
    </source>
</evidence>
<organism evidence="2 3">
    <name type="scientific">Penicillium subrubescens</name>
    <dbReference type="NCBI Taxonomy" id="1316194"/>
    <lineage>
        <taxon>Eukaryota</taxon>
        <taxon>Fungi</taxon>
        <taxon>Dikarya</taxon>
        <taxon>Ascomycota</taxon>
        <taxon>Pezizomycotina</taxon>
        <taxon>Eurotiomycetes</taxon>
        <taxon>Eurotiomycetidae</taxon>
        <taxon>Eurotiales</taxon>
        <taxon>Aspergillaceae</taxon>
        <taxon>Penicillium</taxon>
    </lineage>
</organism>
<evidence type="ECO:0000313" key="2">
    <source>
        <dbReference type="EMBL" id="OKP01714.1"/>
    </source>
</evidence>
<feature type="compositionally biased region" description="Polar residues" evidence="1">
    <location>
        <begin position="31"/>
        <end position="47"/>
    </location>
</feature>
<dbReference type="AlphaFoldDB" id="A0A1Q5TND5"/>
<gene>
    <name evidence="2" type="ORF">PENSUB_7252</name>
</gene>
<keyword evidence="3" id="KW-1185">Reference proteome</keyword>
<dbReference type="Proteomes" id="UP000186955">
    <property type="component" value="Unassembled WGS sequence"/>
</dbReference>
<accession>A0A1Q5TND5</accession>
<name>A0A1Q5TND5_9EURO</name>
<protein>
    <submittedName>
        <fullName evidence="2">Uncharacterized protein</fullName>
    </submittedName>
</protein>
<feature type="region of interest" description="Disordered" evidence="1">
    <location>
        <begin position="23"/>
        <end position="48"/>
    </location>
</feature>
<reference evidence="2 3" key="1">
    <citation type="submission" date="2016-10" db="EMBL/GenBank/DDBJ databases">
        <title>Genome sequence of the ascomycete fungus Penicillium subrubescens.</title>
        <authorList>
            <person name="De Vries R.P."/>
            <person name="Peng M."/>
            <person name="Dilokpimol A."/>
            <person name="Hilden K."/>
            <person name="Makela M.R."/>
            <person name="Grigoriev I."/>
            <person name="Riley R."/>
            <person name="Granchi Z."/>
        </authorList>
    </citation>
    <scope>NUCLEOTIDE SEQUENCE [LARGE SCALE GENOMIC DNA]</scope>
    <source>
        <strain evidence="2 3">CBS 132785</strain>
    </source>
</reference>
<sequence>MSTNSHCRVSCCSFCRKATLTKHQDRFHPPRSSTQPASEDSEYSYQHQDPVAVSIPNAQERNPLAQQPFYPQSVQMNSMLVYEGTPASITQGVPFPLAMNMQYI</sequence>